<evidence type="ECO:0000313" key="2">
    <source>
        <dbReference type="Proteomes" id="UP000034846"/>
    </source>
</evidence>
<dbReference type="Proteomes" id="UP000034846">
    <property type="component" value="Unassembled WGS sequence"/>
</dbReference>
<proteinExistence type="predicted"/>
<organism evidence="1 2">
    <name type="scientific">Candidatus Uhrbacteria bacterium GW2011_GWD2_52_7</name>
    <dbReference type="NCBI Taxonomy" id="1618989"/>
    <lineage>
        <taxon>Bacteria</taxon>
        <taxon>Candidatus Uhriibacteriota</taxon>
    </lineage>
</organism>
<dbReference type="AlphaFoldDB" id="A0A0G1XIK3"/>
<protein>
    <submittedName>
        <fullName evidence="1">Uncharacterized protein</fullName>
    </submittedName>
</protein>
<comment type="caution">
    <text evidence="1">The sequence shown here is derived from an EMBL/GenBank/DDBJ whole genome shotgun (WGS) entry which is preliminary data.</text>
</comment>
<gene>
    <name evidence="1" type="ORF">UY72_C0003G0010</name>
</gene>
<reference evidence="1 2" key="1">
    <citation type="journal article" date="2015" name="Nature">
        <title>rRNA introns, odd ribosomes, and small enigmatic genomes across a large radiation of phyla.</title>
        <authorList>
            <person name="Brown C.T."/>
            <person name="Hug L.A."/>
            <person name="Thomas B.C."/>
            <person name="Sharon I."/>
            <person name="Castelle C.J."/>
            <person name="Singh A."/>
            <person name="Wilkins M.J."/>
            <person name="Williams K.H."/>
            <person name="Banfield J.F."/>
        </authorList>
    </citation>
    <scope>NUCLEOTIDE SEQUENCE [LARGE SCALE GENOMIC DNA]</scope>
</reference>
<evidence type="ECO:0000313" key="1">
    <source>
        <dbReference type="EMBL" id="KKW30781.1"/>
    </source>
</evidence>
<sequence>MRMSIGGMLLMSMGCNTDNTVGAIKDPELGSPGSLLVHAVRNGEEDFIEFALEPYTIFTDELDVEDRTVVGQGATGTTVGDLPKSGRLLIDLGIASVPRTEDGHPMVEIQGGLYSHAEAIAVMDEDGEEIYVRLNQLVGEAQYDCTVLAHNLNPDVAPSSRDPNELRGALLYSEPLDRQWIGMRSGQYVYPEATPTFNGVLIPNEQLMVSGTKLQAVGGPDGLSPILVYQLEQDFDFSFSYYRVEEAHLYDVTCTVVD</sequence>
<dbReference type="EMBL" id="LCRD01000003">
    <property type="protein sequence ID" value="KKW30781.1"/>
    <property type="molecule type" value="Genomic_DNA"/>
</dbReference>
<dbReference type="PROSITE" id="PS51257">
    <property type="entry name" value="PROKAR_LIPOPROTEIN"/>
    <property type="match status" value="1"/>
</dbReference>
<name>A0A0G1XIK3_9BACT</name>
<accession>A0A0G1XIK3</accession>